<comment type="caution">
    <text evidence="3">The sequence shown here is derived from an EMBL/GenBank/DDBJ whole genome shotgun (WGS) entry which is preliminary data.</text>
</comment>
<protein>
    <recommendedName>
        <fullName evidence="5">TATA-box binding</fullName>
    </recommendedName>
</protein>
<keyword evidence="2" id="KW-0472">Membrane</keyword>
<dbReference type="RefSeq" id="WP_345407135.1">
    <property type="nucleotide sequence ID" value="NZ_BAABLA010000123.1"/>
</dbReference>
<evidence type="ECO:0000313" key="3">
    <source>
        <dbReference type="EMBL" id="MFC6866131.1"/>
    </source>
</evidence>
<evidence type="ECO:0008006" key="5">
    <source>
        <dbReference type="Google" id="ProtNLM"/>
    </source>
</evidence>
<feature type="region of interest" description="Disordered" evidence="1">
    <location>
        <begin position="52"/>
        <end position="88"/>
    </location>
</feature>
<reference evidence="4" key="1">
    <citation type="journal article" date="2019" name="Int. J. Syst. Evol. Microbiol.">
        <title>The Global Catalogue of Microorganisms (GCM) 10K type strain sequencing project: providing services to taxonomists for standard genome sequencing and annotation.</title>
        <authorList>
            <consortium name="The Broad Institute Genomics Platform"/>
            <consortium name="The Broad Institute Genome Sequencing Center for Infectious Disease"/>
            <person name="Wu L."/>
            <person name="Ma J."/>
        </authorList>
    </citation>
    <scope>NUCLEOTIDE SEQUENCE [LARGE SCALE GENOMIC DNA]</scope>
    <source>
        <strain evidence="4">KCTC 32255</strain>
    </source>
</reference>
<feature type="region of interest" description="Disordered" evidence="1">
    <location>
        <begin position="1"/>
        <end position="21"/>
    </location>
</feature>
<evidence type="ECO:0000313" key="4">
    <source>
        <dbReference type="Proteomes" id="UP001596337"/>
    </source>
</evidence>
<evidence type="ECO:0000256" key="2">
    <source>
        <dbReference type="SAM" id="Phobius"/>
    </source>
</evidence>
<gene>
    <name evidence="3" type="ORF">ACFQGD_03145</name>
</gene>
<feature type="transmembrane region" description="Helical" evidence="2">
    <location>
        <begin position="27"/>
        <end position="50"/>
    </location>
</feature>
<keyword evidence="2" id="KW-0812">Transmembrane</keyword>
<feature type="compositionally biased region" description="Low complexity" evidence="1">
    <location>
        <begin position="62"/>
        <end position="82"/>
    </location>
</feature>
<evidence type="ECO:0000256" key="1">
    <source>
        <dbReference type="SAM" id="MobiDB-lite"/>
    </source>
</evidence>
<dbReference type="Proteomes" id="UP001596337">
    <property type="component" value="Unassembled WGS sequence"/>
</dbReference>
<dbReference type="EMBL" id="JBHSXX010000001">
    <property type="protein sequence ID" value="MFC6866131.1"/>
    <property type="molecule type" value="Genomic_DNA"/>
</dbReference>
<accession>A0ABW2BSY1</accession>
<keyword evidence="4" id="KW-1185">Reference proteome</keyword>
<organism evidence="3 4">
    <name type="scientific">Haloechinothrix salitolerans</name>
    <dbReference type="NCBI Taxonomy" id="926830"/>
    <lineage>
        <taxon>Bacteria</taxon>
        <taxon>Bacillati</taxon>
        <taxon>Actinomycetota</taxon>
        <taxon>Actinomycetes</taxon>
        <taxon>Pseudonocardiales</taxon>
        <taxon>Pseudonocardiaceae</taxon>
        <taxon>Haloechinothrix</taxon>
    </lineage>
</organism>
<name>A0ABW2BSY1_9PSEU</name>
<proteinExistence type="predicted"/>
<keyword evidence="2" id="KW-1133">Transmembrane helix</keyword>
<sequence>MTHNPWGGWHHAMPPPPPTPPRSNKRWLVVLIVAGVVIVAAGVGVAAFAVSASNDDDPTPAQPTADVSFPTATTSTTTQPLLPGGPRPCYPDRPDLWRCFPPEITARGLSEAIEARQGWRCFRRGETDDRGFEVSRDVECGRMFTANGELITLDVDMETQREAPKRPLRSITVAAGATGANSKVARRRTARYMDEAFKLAVREVWPDGARRGEASAAFKQVSAKCDRLTTDDTPKAITPHGYQIGCTRPIEITVDDKISVSRTAIITVPRDL</sequence>